<dbReference type="InterPro" id="IPR006082">
    <property type="entry name" value="PRK"/>
</dbReference>
<organism evidence="9 10">
    <name type="scientific">Variovorax paradoxus (strain EPS)</name>
    <dbReference type="NCBI Taxonomy" id="595537"/>
    <lineage>
        <taxon>Bacteria</taxon>
        <taxon>Pseudomonadati</taxon>
        <taxon>Pseudomonadota</taxon>
        <taxon>Betaproteobacteria</taxon>
        <taxon>Burkholderiales</taxon>
        <taxon>Comamonadaceae</taxon>
        <taxon>Variovorax</taxon>
    </lineage>
</organism>
<comment type="similarity">
    <text evidence="1">Belongs to the phosphoribulokinase family.</text>
</comment>
<evidence type="ECO:0000256" key="4">
    <source>
        <dbReference type="ARBA" id="ARBA00022741"/>
    </source>
</evidence>
<dbReference type="EC" id="2.7.1.19" evidence="2"/>
<keyword evidence="5 9" id="KW-0418">Kinase</keyword>
<dbReference type="RefSeq" id="WP_013542014.1">
    <property type="nucleotide sequence ID" value="NC_014931.1"/>
</dbReference>
<evidence type="ECO:0000313" key="10">
    <source>
        <dbReference type="Proteomes" id="UP000008917"/>
    </source>
</evidence>
<keyword evidence="3 9" id="KW-0808">Transferase</keyword>
<evidence type="ECO:0000256" key="7">
    <source>
        <dbReference type="ARBA" id="ARBA00047663"/>
    </source>
</evidence>
<evidence type="ECO:0000256" key="6">
    <source>
        <dbReference type="ARBA" id="ARBA00022840"/>
    </source>
</evidence>
<protein>
    <recommendedName>
        <fullName evidence="2">phosphoribulokinase</fullName>
        <ecNumber evidence="2">2.7.1.19</ecNumber>
    </recommendedName>
</protein>
<dbReference type="GO" id="GO:0005975">
    <property type="term" value="P:carbohydrate metabolic process"/>
    <property type="evidence" value="ECO:0007669"/>
    <property type="project" value="InterPro"/>
</dbReference>
<evidence type="ECO:0000259" key="8">
    <source>
        <dbReference type="Pfam" id="PF00485"/>
    </source>
</evidence>
<dbReference type="OrthoDB" id="9773443at2"/>
<evidence type="ECO:0000256" key="3">
    <source>
        <dbReference type="ARBA" id="ARBA00022679"/>
    </source>
</evidence>
<dbReference type="Gene3D" id="3.40.50.300">
    <property type="entry name" value="P-loop containing nucleotide triphosphate hydrolases"/>
    <property type="match status" value="1"/>
</dbReference>
<evidence type="ECO:0000313" key="9">
    <source>
        <dbReference type="EMBL" id="ADU37787.1"/>
    </source>
</evidence>
<dbReference type="eggNOG" id="COG3954">
    <property type="taxonomic scope" value="Bacteria"/>
</dbReference>
<dbReference type="GO" id="GO:0005524">
    <property type="term" value="F:ATP binding"/>
    <property type="evidence" value="ECO:0007669"/>
    <property type="project" value="UniProtKB-KW"/>
</dbReference>
<dbReference type="PRINTS" id="PR00478">
    <property type="entry name" value="PHRIBLKINASE"/>
</dbReference>
<dbReference type="GO" id="GO:0008974">
    <property type="term" value="F:phosphoribulokinase activity"/>
    <property type="evidence" value="ECO:0007669"/>
    <property type="project" value="UniProtKB-EC"/>
</dbReference>
<dbReference type="InterPro" id="IPR006083">
    <property type="entry name" value="PRK/URK"/>
</dbReference>
<feature type="domain" description="Phosphoribulokinase/uridine kinase" evidence="8">
    <location>
        <begin position="7"/>
        <end position="212"/>
    </location>
</feature>
<dbReference type="AlphaFoldDB" id="E6UYG3"/>
<proteinExistence type="inferred from homology"/>
<dbReference type="HOGENOM" id="CLU_962223_0_0_4"/>
<keyword evidence="6" id="KW-0067">ATP-binding</keyword>
<dbReference type="InterPro" id="IPR027417">
    <property type="entry name" value="P-loop_NTPase"/>
</dbReference>
<dbReference type="Pfam" id="PF00485">
    <property type="entry name" value="PRK"/>
    <property type="match status" value="1"/>
</dbReference>
<gene>
    <name evidence="9" type="ordered locus">Varpa_3603</name>
</gene>
<accession>E6UYG3</accession>
<dbReference type="EMBL" id="CP002417">
    <property type="protein sequence ID" value="ADU37787.1"/>
    <property type="molecule type" value="Genomic_DNA"/>
</dbReference>
<evidence type="ECO:0000256" key="1">
    <source>
        <dbReference type="ARBA" id="ARBA00009719"/>
    </source>
</evidence>
<keyword evidence="4" id="KW-0547">Nucleotide-binding</keyword>
<comment type="catalytic activity">
    <reaction evidence="7">
        <text>D-ribulose 5-phosphate + ATP = D-ribulose 1,5-bisphosphate + ADP + H(+)</text>
        <dbReference type="Rhea" id="RHEA:19365"/>
        <dbReference type="ChEBI" id="CHEBI:15378"/>
        <dbReference type="ChEBI" id="CHEBI:30616"/>
        <dbReference type="ChEBI" id="CHEBI:57870"/>
        <dbReference type="ChEBI" id="CHEBI:58121"/>
        <dbReference type="ChEBI" id="CHEBI:456216"/>
        <dbReference type="EC" id="2.7.1.19"/>
    </reaction>
</comment>
<evidence type="ECO:0000256" key="5">
    <source>
        <dbReference type="ARBA" id="ARBA00022777"/>
    </source>
</evidence>
<reference evidence="9 10" key="2">
    <citation type="journal article" date="2013" name="Genome Announc.">
        <title>Genome of the Root-Associated Plant Growth-Promoting Bacterium Variovorax paradoxus Strain EPS.</title>
        <authorList>
            <person name="Han J.I."/>
            <person name="Spain J.C."/>
            <person name="Leadbetter J.R."/>
            <person name="Ovchinnikova G."/>
            <person name="Goodwin L.A."/>
            <person name="Han C.S."/>
            <person name="Woyke T."/>
            <person name="Davenport K.W."/>
            <person name="Orwin P.M."/>
        </authorList>
    </citation>
    <scope>NUCLEOTIDE SEQUENCE [LARGE SCALE GENOMIC DNA]</scope>
    <source>
        <strain evidence="9 10">EPS</strain>
    </source>
</reference>
<reference evidence="10" key="1">
    <citation type="submission" date="2010-12" db="EMBL/GenBank/DDBJ databases">
        <title>Complete sequence of Variovorax paradoxus EPS.</title>
        <authorList>
            <consortium name="US DOE Joint Genome Institute"/>
            <person name="Lucas S."/>
            <person name="Copeland A."/>
            <person name="Lapidus A."/>
            <person name="Cheng J.-F."/>
            <person name="Goodwin L."/>
            <person name="Pitluck S."/>
            <person name="Teshima H."/>
            <person name="Detter J.C."/>
            <person name="Han C."/>
            <person name="Tapia R."/>
            <person name="Land M."/>
            <person name="Hauser L."/>
            <person name="Kyrpides N."/>
            <person name="Ivanova N."/>
            <person name="Ovchinnikova G."/>
            <person name="Orwin P."/>
            <person name="Han J.-I.G."/>
            <person name="Woyke T."/>
        </authorList>
    </citation>
    <scope>NUCLEOTIDE SEQUENCE [LARGE SCALE GENOMIC DNA]</scope>
    <source>
        <strain evidence="10">EPS</strain>
    </source>
</reference>
<dbReference type="Proteomes" id="UP000008917">
    <property type="component" value="Chromosome"/>
</dbReference>
<sequence length="304" mass="34526">MSAKHPIISITGSSGAGKTLITNIVQDIFQREKICSVLIEGDSFHCYDRKAMKVAMADAAKQGNPHFTHLHPEANLLNELENLFREYSEAGTGKLRHYVHNEIEADKWGKNLGNFTEWEPLPENTDCLLYEGLHGTIVTDKVDISKYVDLTIGVVPTINLEWIQKLHRDTTSRGYTAAEVTESILQRMPDYVRYLCPQFSRTHVNIQRIPIIDSSNPFSSLNIPSEDEIYAVIRLTLNESDDFQFLKNTLQGAWMVRPDIVVVPGRKLEPALLLIFTTLVRRLMNARREIMRKTQAESASVFPS</sequence>
<name>E6UYG3_VARPE</name>
<dbReference type="SUPFAM" id="SSF52540">
    <property type="entry name" value="P-loop containing nucleoside triphosphate hydrolases"/>
    <property type="match status" value="1"/>
</dbReference>
<dbReference type="STRING" id="595537.Varpa_3603"/>
<dbReference type="KEGG" id="vpe:Varpa_3603"/>
<evidence type="ECO:0000256" key="2">
    <source>
        <dbReference type="ARBA" id="ARBA00012042"/>
    </source>
</evidence>
<dbReference type="NCBIfam" id="NF011997">
    <property type="entry name" value="PRK15453.1"/>
    <property type="match status" value="1"/>
</dbReference>